<gene>
    <name evidence="7" type="ORF">BCF44_103503</name>
</gene>
<keyword evidence="8" id="KW-1185">Reference proteome</keyword>
<name>A0A3E0HZZ9_9PSEU</name>
<proteinExistence type="inferred from homology"/>
<dbReference type="EMBL" id="QUNO01000003">
    <property type="protein sequence ID" value="REH52054.1"/>
    <property type="molecule type" value="Genomic_DNA"/>
</dbReference>
<keyword evidence="3" id="KW-0479">Metal-binding</keyword>
<evidence type="ECO:0000256" key="5">
    <source>
        <dbReference type="ARBA" id="ARBA00023004"/>
    </source>
</evidence>
<dbReference type="Pfam" id="PF00067">
    <property type="entry name" value="p450"/>
    <property type="match status" value="1"/>
</dbReference>
<accession>A0A3E0HZZ9</accession>
<sequence length="339" mass="37194">MPDAPIVSGRRLLRPMGVIRMGHMEAAVAGDPLGFLGSLADDGRPGVTPLYIGPRLVHAVTAPDLVRAVLLADPRRYEAQAKVRPPTAGELVGHTVNAAVRARGLTADWRPGVEVDVTAAMDRYEPVDRGPIAIPSTITLLMQRFFPATDPGRGCLAALLRATLAWTWHELASHPHAQARLHAEVDTVLAGRPVTASDVPNLRYTRRVVSEVLRLHPVLLVMRTVVKPVRLGGIPLSPGAELLLRPHSLHRDPELYPAPAQFDPDRWRADRCAHLPRGAFVPFGYEDRGSFVWTELTVAVATIATRWQLLPTLGRRLRAQVSVVERPDRLVMVPQQRGV</sequence>
<dbReference type="Proteomes" id="UP000256269">
    <property type="component" value="Unassembled WGS sequence"/>
</dbReference>
<dbReference type="PANTHER" id="PTHR24291:SF50">
    <property type="entry name" value="BIFUNCTIONAL ALBAFLAVENONE MONOOXYGENASE_TERPENE SYNTHASE"/>
    <property type="match status" value="1"/>
</dbReference>
<comment type="caution">
    <text evidence="7">The sequence shown here is derived from an EMBL/GenBank/DDBJ whole genome shotgun (WGS) entry which is preliminary data.</text>
</comment>
<dbReference type="GO" id="GO:0005506">
    <property type="term" value="F:iron ion binding"/>
    <property type="evidence" value="ECO:0007669"/>
    <property type="project" value="InterPro"/>
</dbReference>
<evidence type="ECO:0000256" key="1">
    <source>
        <dbReference type="ARBA" id="ARBA00010617"/>
    </source>
</evidence>
<evidence type="ECO:0000313" key="8">
    <source>
        <dbReference type="Proteomes" id="UP000256269"/>
    </source>
</evidence>
<evidence type="ECO:0000256" key="2">
    <source>
        <dbReference type="ARBA" id="ARBA00022617"/>
    </source>
</evidence>
<comment type="similarity">
    <text evidence="1">Belongs to the cytochrome P450 family.</text>
</comment>
<keyword evidence="2" id="KW-0349">Heme</keyword>
<evidence type="ECO:0000313" key="7">
    <source>
        <dbReference type="EMBL" id="REH52054.1"/>
    </source>
</evidence>
<dbReference type="InterPro" id="IPR050196">
    <property type="entry name" value="Cytochrome_P450_Monoox"/>
</dbReference>
<reference evidence="7 8" key="1">
    <citation type="submission" date="2018-08" db="EMBL/GenBank/DDBJ databases">
        <title>Genomic Encyclopedia of Archaeal and Bacterial Type Strains, Phase II (KMG-II): from individual species to whole genera.</title>
        <authorList>
            <person name="Goeker M."/>
        </authorList>
    </citation>
    <scope>NUCLEOTIDE SEQUENCE [LARGE SCALE GENOMIC DNA]</scope>
    <source>
        <strain evidence="7 8">DSM 45791</strain>
    </source>
</reference>
<evidence type="ECO:0000256" key="3">
    <source>
        <dbReference type="ARBA" id="ARBA00022723"/>
    </source>
</evidence>
<evidence type="ECO:0000256" key="4">
    <source>
        <dbReference type="ARBA" id="ARBA00023002"/>
    </source>
</evidence>
<dbReference type="PANTHER" id="PTHR24291">
    <property type="entry name" value="CYTOCHROME P450 FAMILY 4"/>
    <property type="match status" value="1"/>
</dbReference>
<dbReference type="PRINTS" id="PR00463">
    <property type="entry name" value="EP450I"/>
</dbReference>
<dbReference type="AlphaFoldDB" id="A0A3E0HZZ9"/>
<dbReference type="InterPro" id="IPR036396">
    <property type="entry name" value="Cyt_P450_sf"/>
</dbReference>
<dbReference type="InterPro" id="IPR001128">
    <property type="entry name" value="Cyt_P450"/>
</dbReference>
<dbReference type="InterPro" id="IPR002401">
    <property type="entry name" value="Cyt_P450_E_grp-I"/>
</dbReference>
<keyword evidence="5" id="KW-0408">Iron</keyword>
<organism evidence="7 8">
    <name type="scientific">Kutzneria buriramensis</name>
    <dbReference type="NCBI Taxonomy" id="1045776"/>
    <lineage>
        <taxon>Bacteria</taxon>
        <taxon>Bacillati</taxon>
        <taxon>Actinomycetota</taxon>
        <taxon>Actinomycetes</taxon>
        <taxon>Pseudonocardiales</taxon>
        <taxon>Pseudonocardiaceae</taxon>
        <taxon>Kutzneria</taxon>
    </lineage>
</organism>
<dbReference type="Gene3D" id="1.10.630.10">
    <property type="entry name" value="Cytochrome P450"/>
    <property type="match status" value="1"/>
</dbReference>
<dbReference type="SUPFAM" id="SSF48264">
    <property type="entry name" value="Cytochrome P450"/>
    <property type="match status" value="1"/>
</dbReference>
<keyword evidence="6" id="KW-0503">Monooxygenase</keyword>
<evidence type="ECO:0000256" key="6">
    <source>
        <dbReference type="ARBA" id="ARBA00023033"/>
    </source>
</evidence>
<dbReference type="OrthoDB" id="5290182at2"/>
<keyword evidence="4" id="KW-0560">Oxidoreductase</keyword>
<protein>
    <submittedName>
        <fullName evidence="7">Cytochrome P450</fullName>
    </submittedName>
</protein>
<dbReference type="GO" id="GO:0016705">
    <property type="term" value="F:oxidoreductase activity, acting on paired donors, with incorporation or reduction of molecular oxygen"/>
    <property type="evidence" value="ECO:0007669"/>
    <property type="project" value="InterPro"/>
</dbReference>
<dbReference type="GO" id="GO:0020037">
    <property type="term" value="F:heme binding"/>
    <property type="evidence" value="ECO:0007669"/>
    <property type="project" value="InterPro"/>
</dbReference>
<dbReference type="GO" id="GO:0004497">
    <property type="term" value="F:monooxygenase activity"/>
    <property type="evidence" value="ECO:0007669"/>
    <property type="project" value="UniProtKB-KW"/>
</dbReference>